<dbReference type="InterPro" id="IPR004870">
    <property type="entry name" value="Nucleoporin_Nup155"/>
</dbReference>
<dbReference type="GO" id="GO:0017056">
    <property type="term" value="F:structural constituent of nuclear pore"/>
    <property type="evidence" value="ECO:0007669"/>
    <property type="project" value="InterPro"/>
</dbReference>
<dbReference type="Gene3D" id="1.20.58.1780">
    <property type="match status" value="1"/>
</dbReference>
<evidence type="ECO:0000256" key="5">
    <source>
        <dbReference type="SAM" id="MobiDB-lite"/>
    </source>
</evidence>
<dbReference type="GO" id="GO:0006606">
    <property type="term" value="P:protein import into nucleus"/>
    <property type="evidence" value="ECO:0007669"/>
    <property type="project" value="TreeGrafter"/>
</dbReference>
<comment type="subcellular location">
    <subcellularLocation>
        <location evidence="1">Nucleus</location>
    </subcellularLocation>
</comment>
<feature type="region of interest" description="Disordered" evidence="5">
    <location>
        <begin position="654"/>
        <end position="695"/>
    </location>
</feature>
<reference evidence="8" key="1">
    <citation type="submission" date="2015-08" db="EMBL/GenBank/DDBJ databases">
        <authorList>
            <person name="Babu N.S."/>
            <person name="Beckwith C.J."/>
            <person name="Beseler K.G."/>
            <person name="Brison A."/>
            <person name="Carone J.V."/>
            <person name="Caskin T.P."/>
            <person name="Diamond M."/>
            <person name="Durham M.E."/>
            <person name="Foxe J.M."/>
            <person name="Go M."/>
            <person name="Henderson B.A."/>
            <person name="Jones I.B."/>
            <person name="McGettigan J.A."/>
            <person name="Micheletti S.J."/>
            <person name="Nasrallah M.E."/>
            <person name="Ortiz D."/>
            <person name="Piller C.R."/>
            <person name="Privatt S.R."/>
            <person name="Schneider S.L."/>
            <person name="Sharp S."/>
            <person name="Smith T.C."/>
            <person name="Stanton J.D."/>
            <person name="Ullery H.E."/>
            <person name="Wilson R.J."/>
            <person name="Serrano M.G."/>
            <person name="Buck G."/>
            <person name="Lee V."/>
            <person name="Wang Y."/>
            <person name="Carvalho R."/>
            <person name="Voegtly L."/>
            <person name="Shi R."/>
            <person name="Duckworth R."/>
            <person name="Johnson A."/>
            <person name="Loviza R."/>
            <person name="Walstead R."/>
            <person name="Shah Z."/>
            <person name="Kiflezghi M."/>
            <person name="Wade K."/>
            <person name="Ball S.L."/>
            <person name="Bradley K.W."/>
            <person name="Asai D.J."/>
            <person name="Bowman C.A."/>
            <person name="Russell D.A."/>
            <person name="Pope W.H."/>
            <person name="Jacobs-Sera D."/>
            <person name="Hendrix R.W."/>
            <person name="Hatfull G.F."/>
        </authorList>
    </citation>
    <scope>NUCLEOTIDE SEQUENCE</scope>
</reference>
<dbReference type="Gene3D" id="1.25.40.440">
    <property type="entry name" value="Nucleoporin, helical domain, central subdomain"/>
    <property type="match status" value="1"/>
</dbReference>
<evidence type="ECO:0000256" key="2">
    <source>
        <dbReference type="ARBA" id="ARBA00007373"/>
    </source>
</evidence>
<dbReference type="InterPro" id="IPR042537">
    <property type="entry name" value="Nucleoporin_Nup155_C_2"/>
</dbReference>
<feature type="compositionally biased region" description="Pro residues" evidence="5">
    <location>
        <begin position="519"/>
        <end position="533"/>
    </location>
</feature>
<dbReference type="Pfam" id="PF03177">
    <property type="entry name" value="Nucleoporin_C"/>
    <property type="match status" value="1"/>
</dbReference>
<comment type="similarity">
    <text evidence="2">Belongs to the non-repetitive/WGA-negative nucleoporin family.</text>
</comment>
<dbReference type="EMBL" id="GDKF01000518">
    <property type="protein sequence ID" value="JAT78104.1"/>
    <property type="molecule type" value="Transcribed_RNA"/>
</dbReference>
<dbReference type="PANTHER" id="PTHR10350">
    <property type="entry name" value="NUCLEAR PORE COMPLEX PROTEIN NUP155"/>
    <property type="match status" value="1"/>
</dbReference>
<evidence type="ECO:0000256" key="1">
    <source>
        <dbReference type="ARBA" id="ARBA00004123"/>
    </source>
</evidence>
<name>A0A1D2AFW8_AUXPR</name>
<feature type="region of interest" description="Disordered" evidence="5">
    <location>
        <begin position="516"/>
        <end position="536"/>
    </location>
</feature>
<feature type="domain" description="Nucleoporin Nup133/Nup155-like N-terminal" evidence="7">
    <location>
        <begin position="89"/>
        <end position="408"/>
    </location>
</feature>
<evidence type="ECO:0000313" key="8">
    <source>
        <dbReference type="EMBL" id="JAT78104.1"/>
    </source>
</evidence>
<dbReference type="InterPro" id="IPR007187">
    <property type="entry name" value="Nucleoporin_Nup133/Nup155_C"/>
</dbReference>
<evidence type="ECO:0000259" key="7">
    <source>
        <dbReference type="Pfam" id="PF08801"/>
    </source>
</evidence>
<feature type="compositionally biased region" description="Low complexity" evidence="5">
    <location>
        <begin position="661"/>
        <end position="695"/>
    </location>
</feature>
<accession>A0A1D2AFW8</accession>
<dbReference type="Gene3D" id="1.20.120.1050">
    <property type="match status" value="1"/>
</dbReference>
<dbReference type="GO" id="GO:0006405">
    <property type="term" value="P:RNA export from nucleus"/>
    <property type="evidence" value="ECO:0007669"/>
    <property type="project" value="TreeGrafter"/>
</dbReference>
<keyword evidence="4" id="KW-0539">Nucleus</keyword>
<evidence type="ECO:0000256" key="3">
    <source>
        <dbReference type="ARBA" id="ARBA00022448"/>
    </source>
</evidence>
<dbReference type="InterPro" id="IPR014908">
    <property type="entry name" value="Nucleoporin_Nup133/Nup155_N"/>
</dbReference>
<feature type="domain" description="Nucleoporin Nup133/Nup155-like C-terminal" evidence="6">
    <location>
        <begin position="819"/>
        <end position="1260"/>
    </location>
</feature>
<dbReference type="GO" id="GO:0036228">
    <property type="term" value="P:protein localization to nuclear inner membrane"/>
    <property type="evidence" value="ECO:0007669"/>
    <property type="project" value="TreeGrafter"/>
</dbReference>
<gene>
    <name evidence="8" type="ORF">g.30740</name>
</gene>
<evidence type="ECO:0000259" key="6">
    <source>
        <dbReference type="Pfam" id="PF03177"/>
    </source>
</evidence>
<dbReference type="GO" id="GO:0044611">
    <property type="term" value="C:nuclear pore inner ring"/>
    <property type="evidence" value="ECO:0007669"/>
    <property type="project" value="TreeGrafter"/>
</dbReference>
<protein>
    <submittedName>
        <fullName evidence="8">Uncharacterized protein</fullName>
    </submittedName>
</protein>
<proteinExistence type="inferred from homology"/>
<evidence type="ECO:0000256" key="4">
    <source>
        <dbReference type="ARBA" id="ARBA00023242"/>
    </source>
</evidence>
<keyword evidence="3" id="KW-0813">Transport</keyword>
<organism evidence="8">
    <name type="scientific">Auxenochlorella protothecoides</name>
    <name type="common">Green microalga</name>
    <name type="synonym">Chlorella protothecoides</name>
    <dbReference type="NCBI Taxonomy" id="3075"/>
    <lineage>
        <taxon>Eukaryota</taxon>
        <taxon>Viridiplantae</taxon>
        <taxon>Chlorophyta</taxon>
        <taxon>core chlorophytes</taxon>
        <taxon>Trebouxiophyceae</taxon>
        <taxon>Chlorellales</taxon>
        <taxon>Chlorellaceae</taxon>
        <taxon>Auxenochlorella</taxon>
    </lineage>
</organism>
<dbReference type="GO" id="GO:0000972">
    <property type="term" value="P:transcription-dependent tethering of RNA polymerase II gene DNA at nuclear periphery"/>
    <property type="evidence" value="ECO:0007669"/>
    <property type="project" value="TreeGrafter"/>
</dbReference>
<feature type="compositionally biased region" description="Polar residues" evidence="5">
    <location>
        <begin position="22"/>
        <end position="32"/>
    </location>
</feature>
<feature type="region of interest" description="Disordered" evidence="5">
    <location>
        <begin position="1"/>
        <end position="34"/>
    </location>
</feature>
<sequence>MQAQHPPPVAWASDGLPDGSPGPSQRYASTSADEAGDVGAVASAWKHVKAVSSRDEGRSSDLWDLLSHSLRETQYSPAPPEWPAALRHTTSTMSEMPAAVLDRFAACQTVAFCGVFPELRRAWASVDSSLFLWRFDRWQDVPMEYSGEDQSIVAVGLAPARPGVFVSAIQHVLVVCTTTEILLVGACCGRSPGGTGDEWDQLTLAPLPLFSVPSDGVTTVTVTCTAGGRIFLGGADGNLYELQYQSSSGVAGRWRGGRPLTKVCHTAGVRSYLPSFLPSFLVPPPSPLLEALVDEERHILYTRDAASRLAVYDLGPDGRAAPARAAVCSDFAADALRASGGRETFGRGGGGGGAPGAAPASATTGVAAMAVVPRAESSRLALLTVTGEGHRVYWSVSAAQWGSGTAGAATRPDRLRAEFARPAPPAPRASRRDPGAVPGIRTQGERVAAACAAEGVLLLAEAAPQGGSARLVGLARDATLPPLATATGASLTGHGLRETVAELPGRVPGDACAIRHLAGPPPDGPRPPHPHPATAPSTRFALVTTAGVALVERRGPLDTLAALFEEGASGPRLDSFFAAHGAAEAAAMCVALAALGETGPAFPTGGAGPGSAPSPGTNVRVLPAVRARARAALADPRLCGAAARGSNAVGAPEGFPGPGGNWPASAGAGAAAASNGVPSTGPGFPTPQQQQQQFVDAPPAPSFDMGAPVPVAEQDWSAAHRGLCLAAARALHAGLWDEPLFQARAGLLRCTLGPDALSWQEARLARLAELAGELRAPGARPRPGGAGASVASAAQASLPTARLRAADTGAAREAARAAGVAALLSRAAQACFLLRTLGEHNLGRLVARAPDLRADLEGLKFRELVAGEGGDAAAAALVACLVGERLDGGGGEELTAALRAGCPAFFREDDRVYYRALGALARAEAAETVADREAALGAAVESLAAVPAAVDLAALAPRLARLRAFRALVGLAASRARLLMGGDGVALGNGAAGGMQPSAADAAYEPVVEIARVLLAPDPERAKGTRWEGLVASIAPREAPELRRALLDAAVATRDPGLLDALYSCLVDAGAVGELIAADAPGLETHLIRGGGLAGVAHASQIRGLEPGQVARVVALARFYTARREYAKAAQAYEVLADVPVTGPRQELTLEQRAEYLALATLQARSCGEAVLLDQLTAKARVLAAQRRILEMLTRDAEEGGADAETLAALEAGPRPLAELYNDIAVPRQLWSSCLEMIGISAYGDAAYVSQLWDLSLKSAWERGWAMAAPDSEADDPAHAAAEALEEVAREVEFVAQSVGAPDENSLPLPHVTLRLEQVAAGLWPVETGLPLPAGRVGRAVSVAAGSDREGALRAYETLLSTAGVDAGDESAAPSLRARLVESALLLLQAAAEQLPGTAPRERAALAGSCDALLGYARRLQDSAAAARLVPELEAAAAALHSRTSGRGLALLGGF</sequence>
<dbReference type="Pfam" id="PF08801">
    <property type="entry name" value="Nucleoporin_N"/>
    <property type="match status" value="1"/>
</dbReference>
<dbReference type="PANTHER" id="PTHR10350:SF6">
    <property type="entry name" value="NUCLEAR PORE COMPLEX PROTEIN NUP155"/>
    <property type="match status" value="1"/>
</dbReference>